<proteinExistence type="predicted"/>
<sequence>MGFSLEPLTQPLDRLDPAASIQFNVIENKLIALRHSVTKWEKILEEIGKQMQDMTVMTVATQALVDRIAKCADKSSDNPCAFRDDVNSELKDTRSTGDELEANMEVMNISSSISALNDESRSRNEQSILNNRFKPHLATLEALLDVRTGQEIRDFPLTAKDFWDLSDAQVENLIPALGVSVAEPKNLNPLRPGLAVKIAGTPLVFAM</sequence>
<dbReference type="Proteomes" id="UP000015530">
    <property type="component" value="Unassembled WGS sequence"/>
</dbReference>
<evidence type="ECO:0000313" key="1">
    <source>
        <dbReference type="EMBL" id="EQB44831.1"/>
    </source>
</evidence>
<comment type="caution">
    <text evidence="1">The sequence shown here is derived from an EMBL/GenBank/DDBJ whole genome shotgun (WGS) entry which is preliminary data.</text>
</comment>
<name>T0KZS4_COLGC</name>
<dbReference type="HOGENOM" id="CLU_1326284_0_0_1"/>
<gene>
    <name evidence="1" type="ORF">CGLO_16379</name>
</gene>
<evidence type="ECO:0000313" key="2">
    <source>
        <dbReference type="Proteomes" id="UP000015530"/>
    </source>
</evidence>
<dbReference type="EMBL" id="AMYD01003883">
    <property type="protein sequence ID" value="EQB44831.1"/>
    <property type="molecule type" value="Genomic_DNA"/>
</dbReference>
<dbReference type="OrthoDB" id="10343653at2759"/>
<organism evidence="1 2">
    <name type="scientific">Colletotrichum gloeosporioides (strain Cg-14)</name>
    <name type="common">Anthracnose fungus</name>
    <name type="synonym">Glomerella cingulata</name>
    <dbReference type="NCBI Taxonomy" id="1237896"/>
    <lineage>
        <taxon>Eukaryota</taxon>
        <taxon>Fungi</taxon>
        <taxon>Dikarya</taxon>
        <taxon>Ascomycota</taxon>
        <taxon>Pezizomycotina</taxon>
        <taxon>Sordariomycetes</taxon>
        <taxon>Hypocreomycetidae</taxon>
        <taxon>Glomerellales</taxon>
        <taxon>Glomerellaceae</taxon>
        <taxon>Colletotrichum</taxon>
        <taxon>Colletotrichum gloeosporioides species complex</taxon>
    </lineage>
</organism>
<dbReference type="AlphaFoldDB" id="T0KZS4"/>
<protein>
    <submittedName>
        <fullName evidence="1">Uncharacterized protein</fullName>
    </submittedName>
</protein>
<accession>T0KZS4</accession>
<reference evidence="2" key="1">
    <citation type="journal article" date="2013" name="Mol. Plant Microbe Interact.">
        <title>Global aspects of pacC regulation of pathogenicity genes in Colletotrichum gloeosporioides as revealed by transcriptome analysis.</title>
        <authorList>
            <person name="Alkan N."/>
            <person name="Meng X."/>
            <person name="Friedlander G."/>
            <person name="Reuveni E."/>
            <person name="Sukno S."/>
            <person name="Sherman A."/>
            <person name="Thon M."/>
            <person name="Fluhr R."/>
            <person name="Prusky D."/>
        </authorList>
    </citation>
    <scope>NUCLEOTIDE SEQUENCE [LARGE SCALE GENOMIC DNA]</scope>
    <source>
        <strain evidence="2">Cg-14</strain>
    </source>
</reference>